<evidence type="ECO:0000256" key="2">
    <source>
        <dbReference type="ARBA" id="ARBA00009477"/>
    </source>
</evidence>
<dbReference type="Pfam" id="PF25944">
    <property type="entry name" value="Beta-barrel_RND"/>
    <property type="match status" value="1"/>
</dbReference>
<dbReference type="GO" id="GO:1990281">
    <property type="term" value="C:efflux pump complex"/>
    <property type="evidence" value="ECO:0007669"/>
    <property type="project" value="TreeGrafter"/>
</dbReference>
<dbReference type="FunFam" id="2.40.420.20:FF:000001">
    <property type="entry name" value="Efflux RND transporter periplasmic adaptor subunit"/>
    <property type="match status" value="1"/>
</dbReference>
<evidence type="ECO:0000313" key="14">
    <source>
        <dbReference type="Proteomes" id="UP000094412"/>
    </source>
</evidence>
<keyword evidence="4" id="KW-1003">Cell membrane</keyword>
<evidence type="ECO:0000256" key="7">
    <source>
        <dbReference type="SAM" id="MobiDB-lite"/>
    </source>
</evidence>
<feature type="domain" description="Multidrug resistance protein MdtA-like alpha-helical hairpin" evidence="9">
    <location>
        <begin position="129"/>
        <end position="196"/>
    </location>
</feature>
<dbReference type="Gene3D" id="2.40.50.100">
    <property type="match status" value="1"/>
</dbReference>
<feature type="transmembrane region" description="Helical" evidence="8">
    <location>
        <begin position="21"/>
        <end position="40"/>
    </location>
</feature>
<keyword evidence="6 8" id="KW-0472">Membrane</keyword>
<comment type="caution">
    <text evidence="13">The sequence shown here is derived from an EMBL/GenBank/DDBJ whole genome shotgun (WGS) entry which is preliminary data.</text>
</comment>
<evidence type="ECO:0000259" key="10">
    <source>
        <dbReference type="Pfam" id="PF25917"/>
    </source>
</evidence>
<dbReference type="AlphaFoldDB" id="A0A1C2DSR2"/>
<feature type="domain" description="Multidrug resistance protein MdtA-like beta-barrel" evidence="11">
    <location>
        <begin position="234"/>
        <end position="318"/>
    </location>
</feature>
<dbReference type="InterPro" id="IPR058627">
    <property type="entry name" value="MdtA-like_C"/>
</dbReference>
<name>A0A1C2DSR2_9HYPH</name>
<dbReference type="InterPro" id="IPR006143">
    <property type="entry name" value="RND_pump_MFP"/>
</dbReference>
<dbReference type="Pfam" id="PF25917">
    <property type="entry name" value="BSH_RND"/>
    <property type="match status" value="1"/>
</dbReference>
<dbReference type="PANTHER" id="PTHR30469">
    <property type="entry name" value="MULTIDRUG RESISTANCE PROTEIN MDTA"/>
    <property type="match status" value="1"/>
</dbReference>
<dbReference type="Pfam" id="PF25967">
    <property type="entry name" value="RND-MFP_C"/>
    <property type="match status" value="1"/>
</dbReference>
<dbReference type="SUPFAM" id="SSF111369">
    <property type="entry name" value="HlyD-like secretion proteins"/>
    <property type="match status" value="1"/>
</dbReference>
<protein>
    <submittedName>
        <fullName evidence="13">Efflux transporter periplasmic adaptor subunit</fullName>
    </submittedName>
</protein>
<reference evidence="13 14" key="1">
    <citation type="submission" date="2016-08" db="EMBL/GenBank/DDBJ databases">
        <title>Whole genome sequence of Mesorhizobium sp. strain UASWS1009 isolated from industrial sewage.</title>
        <authorList>
            <person name="Crovadore J."/>
            <person name="Calmin G."/>
            <person name="Chablais R."/>
            <person name="Cochard B."/>
            <person name="Lefort F."/>
        </authorList>
    </citation>
    <scope>NUCLEOTIDE SEQUENCE [LARGE SCALE GENOMIC DNA]</scope>
    <source>
        <strain evidence="13 14">UASWS1009</strain>
    </source>
</reference>
<evidence type="ECO:0000313" key="13">
    <source>
        <dbReference type="EMBL" id="OCX17809.1"/>
    </source>
</evidence>
<accession>A0A1C2DSR2</accession>
<dbReference type="STRING" id="1566387.QV13_13905"/>
<organism evidence="13 14">
    <name type="scientific">Mesorhizobium hungaricum</name>
    <dbReference type="NCBI Taxonomy" id="1566387"/>
    <lineage>
        <taxon>Bacteria</taxon>
        <taxon>Pseudomonadati</taxon>
        <taxon>Pseudomonadota</taxon>
        <taxon>Alphaproteobacteria</taxon>
        <taxon>Hyphomicrobiales</taxon>
        <taxon>Phyllobacteriaceae</taxon>
        <taxon>Mesorhizobium</taxon>
    </lineage>
</organism>
<keyword evidence="5" id="KW-0997">Cell inner membrane</keyword>
<comment type="subcellular location">
    <subcellularLocation>
        <location evidence="1">Cell membrane</location>
    </subcellularLocation>
</comment>
<dbReference type="GO" id="GO:0030313">
    <property type="term" value="C:cell envelope"/>
    <property type="evidence" value="ECO:0007669"/>
    <property type="project" value="UniProtKB-SubCell"/>
</dbReference>
<comment type="similarity">
    <text evidence="2">Belongs to the membrane fusion protein (MFP) (TC 8.A.1) family.</text>
</comment>
<dbReference type="NCBIfam" id="TIGR01730">
    <property type="entry name" value="RND_mfp"/>
    <property type="match status" value="1"/>
</dbReference>
<evidence type="ECO:0000256" key="4">
    <source>
        <dbReference type="ARBA" id="ARBA00022475"/>
    </source>
</evidence>
<keyword evidence="8" id="KW-1133">Transmembrane helix</keyword>
<evidence type="ECO:0000256" key="3">
    <source>
        <dbReference type="ARBA" id="ARBA00022448"/>
    </source>
</evidence>
<dbReference type="PANTHER" id="PTHR30469:SF12">
    <property type="entry name" value="MULTIDRUG RESISTANCE PROTEIN MDTA"/>
    <property type="match status" value="1"/>
</dbReference>
<keyword evidence="8" id="KW-0812">Transmembrane</keyword>
<keyword evidence="3" id="KW-0813">Transport</keyword>
<feature type="region of interest" description="Disordered" evidence="7">
    <location>
        <begin position="391"/>
        <end position="439"/>
    </location>
</feature>
<proteinExistence type="inferred from homology"/>
<dbReference type="GO" id="GO:0015562">
    <property type="term" value="F:efflux transmembrane transporter activity"/>
    <property type="evidence" value="ECO:0007669"/>
    <property type="project" value="TreeGrafter"/>
</dbReference>
<evidence type="ECO:0000256" key="8">
    <source>
        <dbReference type="SAM" id="Phobius"/>
    </source>
</evidence>
<gene>
    <name evidence="13" type="ORF">QV13_13905</name>
</gene>
<feature type="compositionally biased region" description="Basic and acidic residues" evidence="7">
    <location>
        <begin position="416"/>
        <end position="425"/>
    </location>
</feature>
<evidence type="ECO:0000259" key="9">
    <source>
        <dbReference type="Pfam" id="PF25876"/>
    </source>
</evidence>
<evidence type="ECO:0000259" key="12">
    <source>
        <dbReference type="Pfam" id="PF25967"/>
    </source>
</evidence>
<evidence type="ECO:0000256" key="1">
    <source>
        <dbReference type="ARBA" id="ARBA00004236"/>
    </source>
</evidence>
<evidence type="ECO:0000256" key="5">
    <source>
        <dbReference type="ARBA" id="ARBA00022519"/>
    </source>
</evidence>
<dbReference type="InterPro" id="IPR058625">
    <property type="entry name" value="MdtA-like_BSH"/>
</dbReference>
<dbReference type="Proteomes" id="UP000094412">
    <property type="component" value="Unassembled WGS sequence"/>
</dbReference>
<evidence type="ECO:0000259" key="11">
    <source>
        <dbReference type="Pfam" id="PF25944"/>
    </source>
</evidence>
<dbReference type="InterPro" id="IPR058626">
    <property type="entry name" value="MdtA-like_b-barrel"/>
</dbReference>
<keyword evidence="14" id="KW-1185">Reference proteome</keyword>
<evidence type="ECO:0000256" key="6">
    <source>
        <dbReference type="ARBA" id="ARBA00023136"/>
    </source>
</evidence>
<dbReference type="EMBL" id="MDEO01000032">
    <property type="protein sequence ID" value="OCX17809.1"/>
    <property type="molecule type" value="Genomic_DNA"/>
</dbReference>
<feature type="domain" description="Multidrug resistance protein MdtA-like barrel-sandwich hybrid" evidence="10">
    <location>
        <begin position="88"/>
        <end position="230"/>
    </location>
</feature>
<dbReference type="InterPro" id="IPR058624">
    <property type="entry name" value="MdtA-like_HH"/>
</dbReference>
<dbReference type="Gene3D" id="2.40.30.170">
    <property type="match status" value="1"/>
</dbReference>
<sequence>MEQRVELPKEAQAAEQRRSGSWLAWLVVLAVIASGGYWWWQRSQPTQQPAPSFSRRSAPPAAVGTATISTGNVDVTLDALGTVTSLATVTVRTQVTGQLVQIAFKEGQDVKKGDLLAKIDSRSFEASLGQAVGQLARDQALLDNAKLDLTRAETTVKTGATTRQAYDTQAALVTQYQGTLASDLATVQAAKVNLSNTSIVSPVDGRAGLRLVDEGNYVTPGDANGIVVITRLQPISVLFTVPEDQLSAIRRRLGQGATLPVTAFDRTGNAKLGDGQLETFDSAIDPTTGTIKLRATFANEDHALFPNQFVNIRLLVDTHADAIIAPTAAVQRGAPGTFVYVVNADSTVSVRTVTLGTMNGEKTQILSGLKASETVVVDGVDRLRDGMKINAAQPGNDAATPPVAATPPAPQQGDPAKPDASAHKHGDGKHRRNQTGQSP</sequence>
<dbReference type="Gene3D" id="2.40.420.20">
    <property type="match status" value="1"/>
</dbReference>
<dbReference type="Gene3D" id="1.10.287.470">
    <property type="entry name" value="Helix hairpin bin"/>
    <property type="match status" value="1"/>
</dbReference>
<dbReference type="Pfam" id="PF25876">
    <property type="entry name" value="HH_MFP_RND"/>
    <property type="match status" value="1"/>
</dbReference>
<dbReference type="OrthoDB" id="9783047at2"/>
<feature type="domain" description="Multidrug resistance protein MdtA-like C-terminal permuted SH3" evidence="12">
    <location>
        <begin position="321"/>
        <end position="382"/>
    </location>
</feature>
<dbReference type="RefSeq" id="WP_024924035.1">
    <property type="nucleotide sequence ID" value="NZ_MDEO01000032.1"/>
</dbReference>